<accession>A0AC60QP31</accession>
<dbReference type="EMBL" id="JABSTQ010005996">
    <property type="protein sequence ID" value="KAG0438132.1"/>
    <property type="molecule type" value="Genomic_DNA"/>
</dbReference>
<reference evidence="1 2" key="1">
    <citation type="journal article" date="2020" name="Cell">
        <title>Large-Scale Comparative Analyses of Tick Genomes Elucidate Their Genetic Diversity and Vector Capacities.</title>
        <authorList>
            <consortium name="Tick Genome and Microbiome Consortium (TIGMIC)"/>
            <person name="Jia N."/>
            <person name="Wang J."/>
            <person name="Shi W."/>
            <person name="Du L."/>
            <person name="Sun Y."/>
            <person name="Zhan W."/>
            <person name="Jiang J.F."/>
            <person name="Wang Q."/>
            <person name="Zhang B."/>
            <person name="Ji P."/>
            <person name="Bell-Sakyi L."/>
            <person name="Cui X.M."/>
            <person name="Yuan T.T."/>
            <person name="Jiang B.G."/>
            <person name="Yang W.F."/>
            <person name="Lam T.T."/>
            <person name="Chang Q.C."/>
            <person name="Ding S.J."/>
            <person name="Wang X.J."/>
            <person name="Zhu J.G."/>
            <person name="Ruan X.D."/>
            <person name="Zhao L."/>
            <person name="Wei J.T."/>
            <person name="Ye R.Z."/>
            <person name="Que T.C."/>
            <person name="Du C.H."/>
            <person name="Zhou Y.H."/>
            <person name="Cheng J.X."/>
            <person name="Dai P.F."/>
            <person name="Guo W.B."/>
            <person name="Han X.H."/>
            <person name="Huang E.J."/>
            <person name="Li L.F."/>
            <person name="Wei W."/>
            <person name="Gao Y.C."/>
            <person name="Liu J.Z."/>
            <person name="Shao H.Z."/>
            <person name="Wang X."/>
            <person name="Wang C.C."/>
            <person name="Yang T.C."/>
            <person name="Huo Q.B."/>
            <person name="Li W."/>
            <person name="Chen H.Y."/>
            <person name="Chen S.E."/>
            <person name="Zhou L.G."/>
            <person name="Ni X.B."/>
            <person name="Tian J.H."/>
            <person name="Sheng Y."/>
            <person name="Liu T."/>
            <person name="Pan Y.S."/>
            <person name="Xia L.Y."/>
            <person name="Li J."/>
            <person name="Zhao F."/>
            <person name="Cao W.C."/>
        </authorList>
    </citation>
    <scope>NUCLEOTIDE SEQUENCE [LARGE SCALE GENOMIC DNA]</scope>
    <source>
        <strain evidence="1">Iper-2018</strain>
    </source>
</reference>
<dbReference type="Proteomes" id="UP000805193">
    <property type="component" value="Unassembled WGS sequence"/>
</dbReference>
<name>A0AC60QP31_IXOPE</name>
<keyword evidence="2" id="KW-1185">Reference proteome</keyword>
<evidence type="ECO:0000313" key="1">
    <source>
        <dbReference type="EMBL" id="KAG0438132.1"/>
    </source>
</evidence>
<evidence type="ECO:0000313" key="2">
    <source>
        <dbReference type="Proteomes" id="UP000805193"/>
    </source>
</evidence>
<gene>
    <name evidence="1" type="ORF">HPB47_017140</name>
</gene>
<organism evidence="1 2">
    <name type="scientific">Ixodes persulcatus</name>
    <name type="common">Taiga tick</name>
    <dbReference type="NCBI Taxonomy" id="34615"/>
    <lineage>
        <taxon>Eukaryota</taxon>
        <taxon>Metazoa</taxon>
        <taxon>Ecdysozoa</taxon>
        <taxon>Arthropoda</taxon>
        <taxon>Chelicerata</taxon>
        <taxon>Arachnida</taxon>
        <taxon>Acari</taxon>
        <taxon>Parasitiformes</taxon>
        <taxon>Ixodida</taxon>
        <taxon>Ixodoidea</taxon>
        <taxon>Ixodidae</taxon>
        <taxon>Ixodinae</taxon>
        <taxon>Ixodes</taxon>
    </lineage>
</organism>
<comment type="caution">
    <text evidence="1">The sequence shown here is derived from an EMBL/GenBank/DDBJ whole genome shotgun (WGS) entry which is preliminary data.</text>
</comment>
<proteinExistence type="predicted"/>
<sequence>MLRFYNAGTFQVVTGDLVNVSQPTVCCAVGVVTQLIARHLLRDFIHFPSAAQFGTVMRDFYALAHSTGVSGRIDCTPVQIKSPGGNDTEVFRNRKEVFSINVQIGLQLEFSLVSQGVIVSPAVKEENDRIQAARVAFSQINHDCERLNKDFLSCSQEVYEASKEKPDLKYITELQAASIKARQKLRKEHFLGEGHPDTVNDRLKLNHEECVAEINKSWSSMSRQIPS</sequence>
<protein>
    <submittedName>
        <fullName evidence="1">Uncharacterized protein</fullName>
    </submittedName>
</protein>